<gene>
    <name evidence="2" type="ordered locus">Sgly_0478</name>
</gene>
<name>F0SYP2_SYNGF</name>
<dbReference type="GO" id="GO:0006799">
    <property type="term" value="P:polyphosphate biosynthetic process"/>
    <property type="evidence" value="ECO:0007669"/>
    <property type="project" value="UniProtKB-ARBA"/>
</dbReference>
<keyword evidence="3" id="KW-1185">Reference proteome</keyword>
<reference evidence="2 3" key="1">
    <citation type="journal article" date="2011" name="Stand. Genomic Sci.">
        <title>Complete genome sequence of Syntrophobotulus glycolicus type strain (FlGlyR).</title>
        <authorList>
            <person name="Han C."/>
            <person name="Mwirichia R."/>
            <person name="Chertkov O."/>
            <person name="Held B."/>
            <person name="Lapidus A."/>
            <person name="Nolan M."/>
            <person name="Lucas S."/>
            <person name="Hammon N."/>
            <person name="Deshpande S."/>
            <person name="Cheng J.F."/>
            <person name="Tapia R."/>
            <person name="Goodwin L."/>
            <person name="Pitluck S."/>
            <person name="Huntemann M."/>
            <person name="Liolios K."/>
            <person name="Ivanova N."/>
            <person name="Pagani I."/>
            <person name="Mavromatis K."/>
            <person name="Ovchinikova G."/>
            <person name="Pati A."/>
            <person name="Chen A."/>
            <person name="Palaniappan K."/>
            <person name="Land M."/>
            <person name="Hauser L."/>
            <person name="Brambilla E.M."/>
            <person name="Rohde M."/>
            <person name="Spring S."/>
            <person name="Sikorski J."/>
            <person name="Goker M."/>
            <person name="Woyke T."/>
            <person name="Bristow J."/>
            <person name="Eisen J.A."/>
            <person name="Markowitz V."/>
            <person name="Hugenholtz P."/>
            <person name="Kyrpides N.C."/>
            <person name="Klenk H.P."/>
            <person name="Detter J.C."/>
        </authorList>
    </citation>
    <scope>NUCLEOTIDE SEQUENCE [LARGE SCALE GENOMIC DNA]</scope>
    <source>
        <strain evidence="3">DSM 8271 / FlGlyR</strain>
    </source>
</reference>
<dbReference type="Gene3D" id="3.20.100.30">
    <property type="entry name" value="VTC, catalytic tunnel domain"/>
    <property type="match status" value="1"/>
</dbReference>
<proteinExistence type="predicted"/>
<dbReference type="AlphaFoldDB" id="F0SYP2"/>
<protein>
    <submittedName>
        <fullName evidence="2">VTC domain-containing protein</fullName>
    </submittedName>
</protein>
<dbReference type="InterPro" id="IPR018966">
    <property type="entry name" value="VTC_domain"/>
</dbReference>
<sequence length="241" mass="28904">MAQAKEVFQRYEKKYMLSARQQQLLMEKLAGYMNVDQYGLHTISNIYYDTDNYELIRTSIERPIYKEKLRLRAYGTPGEEDFVFLEIKKKFKGIVYKRRVQLKLREARYYLQEGEQPENSGQILREIDWVWNKYHLVPKVLIAYDRLALFGKEDENLRITFDQNIRFRESVLDLSKGPWGYPLLDPERFLMEIKIPDAMPLWLSKLLNEQRIFPASYSKYGQCYKEYLIDRQYKKGGVTCA</sequence>
<evidence type="ECO:0000259" key="1">
    <source>
        <dbReference type="Pfam" id="PF09359"/>
    </source>
</evidence>
<reference evidence="3" key="2">
    <citation type="submission" date="2011-02" db="EMBL/GenBank/DDBJ databases">
        <title>The complete genome of Syntrophobotulus glycolicus DSM 8271.</title>
        <authorList>
            <person name="Lucas S."/>
            <person name="Copeland A."/>
            <person name="Lapidus A."/>
            <person name="Bruce D."/>
            <person name="Goodwin L."/>
            <person name="Pitluck S."/>
            <person name="Kyrpides N."/>
            <person name="Mavromatis K."/>
            <person name="Pagani I."/>
            <person name="Ivanova N."/>
            <person name="Mikhailova N."/>
            <person name="Chertkov O."/>
            <person name="Held B."/>
            <person name="Detter J.C."/>
            <person name="Tapia R."/>
            <person name="Han C."/>
            <person name="Land M."/>
            <person name="Hauser L."/>
            <person name="Markowitz V."/>
            <person name="Cheng J.-F."/>
            <person name="Hugenholtz P."/>
            <person name="Woyke T."/>
            <person name="Wu D."/>
            <person name="Spring S."/>
            <person name="Schroeder M."/>
            <person name="Brambilla E."/>
            <person name="Klenk H.-P."/>
            <person name="Eisen J.A."/>
        </authorList>
    </citation>
    <scope>NUCLEOTIDE SEQUENCE [LARGE SCALE GENOMIC DNA]</scope>
    <source>
        <strain evidence="3">DSM 8271 / FlGlyR</strain>
    </source>
</reference>
<dbReference type="InterPro" id="IPR042267">
    <property type="entry name" value="VTC_sf"/>
</dbReference>
<accession>F0SYP2</accession>
<feature type="domain" description="VTC" evidence="1">
    <location>
        <begin position="9"/>
        <end position="225"/>
    </location>
</feature>
<dbReference type="HOGENOM" id="CLU_072767_1_0_9"/>
<evidence type="ECO:0000313" key="3">
    <source>
        <dbReference type="Proteomes" id="UP000007488"/>
    </source>
</evidence>
<dbReference type="KEGG" id="sgy:Sgly_0478"/>
<dbReference type="RefSeq" id="WP_013623714.1">
    <property type="nucleotide sequence ID" value="NC_015172.1"/>
</dbReference>
<dbReference type="Proteomes" id="UP000007488">
    <property type="component" value="Chromosome"/>
</dbReference>
<dbReference type="Pfam" id="PF09359">
    <property type="entry name" value="VTC"/>
    <property type="match status" value="1"/>
</dbReference>
<dbReference type="CDD" id="cd07750">
    <property type="entry name" value="PolyPPase_VTC_like"/>
    <property type="match status" value="1"/>
</dbReference>
<evidence type="ECO:0000313" key="2">
    <source>
        <dbReference type="EMBL" id="ADY54843.1"/>
    </source>
</evidence>
<dbReference type="STRING" id="645991.Sgly_0478"/>
<dbReference type="OrthoDB" id="185578at2"/>
<organism evidence="2 3">
    <name type="scientific">Syntrophobotulus glycolicus (strain DSM 8271 / FlGlyR)</name>
    <dbReference type="NCBI Taxonomy" id="645991"/>
    <lineage>
        <taxon>Bacteria</taxon>
        <taxon>Bacillati</taxon>
        <taxon>Bacillota</taxon>
        <taxon>Clostridia</taxon>
        <taxon>Eubacteriales</taxon>
        <taxon>Desulfitobacteriaceae</taxon>
        <taxon>Syntrophobotulus</taxon>
    </lineage>
</organism>
<dbReference type="EMBL" id="CP002547">
    <property type="protein sequence ID" value="ADY54843.1"/>
    <property type="molecule type" value="Genomic_DNA"/>
</dbReference>
<dbReference type="eggNOG" id="COG5036">
    <property type="taxonomic scope" value="Bacteria"/>
</dbReference>